<evidence type="ECO:0000313" key="1">
    <source>
        <dbReference type="EMBL" id="ASU79844.1"/>
    </source>
</evidence>
<keyword evidence="3" id="KW-1185">Reference proteome</keyword>
<dbReference type="EMBL" id="CP022752">
    <property type="protein sequence ID" value="ASU79844.1"/>
    <property type="molecule type" value="Genomic_DNA"/>
</dbReference>
<evidence type="ECO:0000313" key="2">
    <source>
        <dbReference type="EMBL" id="KGI79638.1"/>
    </source>
</evidence>
<dbReference type="RefSeq" id="WP_043577880.1">
    <property type="nucleotide sequence ID" value="NZ_CP022752.1"/>
</dbReference>
<dbReference type="eggNOG" id="ENOG5030QWK">
    <property type="taxonomic scope" value="Bacteria"/>
</dbReference>
<dbReference type="Proteomes" id="UP000029737">
    <property type="component" value="Unassembled WGS sequence"/>
</dbReference>
<sequence>MLEEIRGQLQQIIDTAPAGELRAVRTALDELRGQLHQVAGTNANDDVRQASRLFGIAHEKAGEAVQTAMQAAEHVRSFSAVL</sequence>
<evidence type="ECO:0008006" key="5">
    <source>
        <dbReference type="Google" id="ProtNLM"/>
    </source>
</evidence>
<reference evidence="2 3" key="1">
    <citation type="journal article" date="2014" name="PLoS ONE">
        <title>Identification and Characterization of a New Erythromycin Biosynthetic Gene Cluster in Actinopolyspora erythraea YIM90600, a Novel Erythronolide-Producing Halophilic Actinomycete Isolated from Salt Field.</title>
        <authorList>
            <person name="Chen D."/>
            <person name="Feng J."/>
            <person name="Huang L."/>
            <person name="Zhang Q."/>
            <person name="Wu J."/>
            <person name="Zhu X."/>
            <person name="Duan Y."/>
            <person name="Xu Z."/>
        </authorList>
    </citation>
    <scope>NUCLEOTIDE SEQUENCE [LARGE SCALE GENOMIC DNA]</scope>
    <source>
        <strain evidence="2 3">YIM90600</strain>
    </source>
</reference>
<dbReference type="HOGENOM" id="CLU_2550672_0_0_11"/>
<evidence type="ECO:0000313" key="4">
    <source>
        <dbReference type="Proteomes" id="UP000215043"/>
    </source>
</evidence>
<dbReference type="OrthoDB" id="5194674at2"/>
<evidence type="ECO:0000313" key="3">
    <source>
        <dbReference type="Proteomes" id="UP000029737"/>
    </source>
</evidence>
<protein>
    <recommendedName>
        <fullName evidence="5">PE domain-containing protein</fullName>
    </recommendedName>
</protein>
<proteinExistence type="predicted"/>
<dbReference type="AlphaFoldDB" id="A0A099D0A7"/>
<gene>
    <name evidence="1" type="ORF">CDG81_18030</name>
    <name evidence="2" type="ORF">IL38_22035</name>
</gene>
<dbReference type="EMBL" id="JPMV01000041">
    <property type="protein sequence ID" value="KGI79638.1"/>
    <property type="molecule type" value="Genomic_DNA"/>
</dbReference>
<organism evidence="1 4">
    <name type="scientific">Actinopolyspora erythraea</name>
    <dbReference type="NCBI Taxonomy" id="414996"/>
    <lineage>
        <taxon>Bacteria</taxon>
        <taxon>Bacillati</taxon>
        <taxon>Actinomycetota</taxon>
        <taxon>Actinomycetes</taxon>
        <taxon>Actinopolysporales</taxon>
        <taxon>Actinopolysporaceae</taxon>
        <taxon>Actinopolyspora</taxon>
    </lineage>
</organism>
<reference evidence="1 4" key="2">
    <citation type="submission" date="2017-08" db="EMBL/GenBank/DDBJ databases">
        <title>The complete genome sequence of moderately halophilic actinomycete Actinopolyspora erythraea YIM 90600, the producer of novel erythromycin, novel actinopolysporins A-C and tubercidin.</title>
        <authorList>
            <person name="Yin M."/>
            <person name="Tang S."/>
        </authorList>
    </citation>
    <scope>NUCLEOTIDE SEQUENCE [LARGE SCALE GENOMIC DNA]</scope>
    <source>
        <strain evidence="1 4">YIM 90600</strain>
    </source>
</reference>
<dbReference type="Proteomes" id="UP000215043">
    <property type="component" value="Chromosome"/>
</dbReference>
<dbReference type="KEGG" id="aey:CDG81_18030"/>
<accession>A0A099D0A7</accession>
<name>A0A099D0A7_9ACTN</name>